<reference evidence="2" key="1">
    <citation type="submission" date="2021-02" db="EMBL/GenBank/DDBJ databases">
        <authorList>
            <person name="Nowell W R."/>
        </authorList>
    </citation>
    <scope>NUCLEOTIDE SEQUENCE</scope>
</reference>
<dbReference type="GO" id="GO:0060090">
    <property type="term" value="F:molecular adaptor activity"/>
    <property type="evidence" value="ECO:0007669"/>
    <property type="project" value="TreeGrafter"/>
</dbReference>
<evidence type="ECO:0000313" key="4">
    <source>
        <dbReference type="Proteomes" id="UP000677228"/>
    </source>
</evidence>
<evidence type="ECO:0000313" key="3">
    <source>
        <dbReference type="EMBL" id="CAF3896433.1"/>
    </source>
</evidence>
<comment type="caution">
    <text evidence="2">The sequence shown here is derived from an EMBL/GenBank/DDBJ whole genome shotgun (WGS) entry which is preliminary data.</text>
</comment>
<gene>
    <name evidence="2" type="ORF">OVA965_LOCUS20220</name>
    <name evidence="3" type="ORF">TMI583_LOCUS20533</name>
</gene>
<dbReference type="EMBL" id="CAJNOK010010675">
    <property type="protein sequence ID" value="CAF1121902.1"/>
    <property type="molecule type" value="Genomic_DNA"/>
</dbReference>
<dbReference type="InterPro" id="IPR040398">
    <property type="entry name" value="Not1"/>
</dbReference>
<evidence type="ECO:0000313" key="2">
    <source>
        <dbReference type="EMBL" id="CAF1121902.1"/>
    </source>
</evidence>
<dbReference type="Pfam" id="PF25097">
    <property type="entry name" value="ARM_Cnot1"/>
    <property type="match status" value="1"/>
</dbReference>
<proteinExistence type="predicted"/>
<protein>
    <recommendedName>
        <fullName evidence="1">CCR4-NOT transcription complex subunit 1-like NOT1 connector domain-containing protein</fullName>
    </recommendedName>
</protein>
<dbReference type="Proteomes" id="UP000677228">
    <property type="component" value="Unassembled WGS sequence"/>
</dbReference>
<dbReference type="GO" id="GO:0000932">
    <property type="term" value="C:P-body"/>
    <property type="evidence" value="ECO:0007669"/>
    <property type="project" value="TreeGrafter"/>
</dbReference>
<dbReference type="GO" id="GO:0017148">
    <property type="term" value="P:negative regulation of translation"/>
    <property type="evidence" value="ECO:0007669"/>
    <property type="project" value="InterPro"/>
</dbReference>
<accession>A0A8S2EAP0</accession>
<evidence type="ECO:0000259" key="1">
    <source>
        <dbReference type="Pfam" id="PF25097"/>
    </source>
</evidence>
<name>A0A8S2EAP0_9BILA</name>
<dbReference type="EMBL" id="CAJOBA010017656">
    <property type="protein sequence ID" value="CAF3896433.1"/>
    <property type="molecule type" value="Genomic_DNA"/>
</dbReference>
<organism evidence="2 4">
    <name type="scientific">Didymodactylos carnosus</name>
    <dbReference type="NCBI Taxonomy" id="1234261"/>
    <lineage>
        <taxon>Eukaryota</taxon>
        <taxon>Metazoa</taxon>
        <taxon>Spiralia</taxon>
        <taxon>Gnathifera</taxon>
        <taxon>Rotifera</taxon>
        <taxon>Eurotatoria</taxon>
        <taxon>Bdelloidea</taxon>
        <taxon>Philodinida</taxon>
        <taxon>Philodinidae</taxon>
        <taxon>Didymodactylos</taxon>
    </lineage>
</organism>
<dbReference type="GO" id="GO:0000288">
    <property type="term" value="P:nuclear-transcribed mRNA catabolic process, deadenylation-dependent decay"/>
    <property type="evidence" value="ECO:0007669"/>
    <property type="project" value="TreeGrafter"/>
</dbReference>
<feature type="domain" description="CCR4-NOT transcription complex subunit 1-like NOT1 connector" evidence="1">
    <location>
        <begin position="3"/>
        <end position="129"/>
    </location>
</feature>
<dbReference type="InterPro" id="IPR055454">
    <property type="entry name" value="CNOT1-like_NOT1_connector"/>
</dbReference>
<dbReference type="PANTHER" id="PTHR13162">
    <property type="entry name" value="CCR4-NOT TRANSCRIPTION COMPLEX"/>
    <property type="match status" value="1"/>
</dbReference>
<sequence length="492" mass="57732">MITNNLLDVYKPDNISLDQKIALRFRNIHIVMFYLVQEKLHGPVCVEKVVTNRVIEHHQQNQFNLEAVLLFLKMKLLISNIYDSALAQMLYNEPYSSSVILEFVLKLIHVCKFERPMFYQHLNMPQCLQAINVKVVVNHTPVEGYLVPYSFVCDSFFIYSSSSYRLLHDTMNIIWLEQDLNIRTNNDTDFGRALIAFNQGLFQARNLTKYDPPNLIGRAKFLLKEWIKVYMNVMNEEELIQFYYQFALQHYERLYYEISKLQSTVKNLLRYDYMTRFYCNLFTIAVSYYDDILPCKLKSTRKRLIVLESVATLCVCIICGVIKAEHDKNNLQEFPSSSYSKILETMFKLLIKSNKLLLFETLQGFTYLLHMTRPTDTPRFASGWMQLLSMSNFIGTLANLNIESLVLKPVLYGPKKNFEQPVDIFRSLILLARQNIHFLKSFQDELYSKAIANRVDLIHEYLKEVLQKLIDSNDDIDLLLMHDTPVATIDKQ</sequence>
<dbReference type="AlphaFoldDB" id="A0A8S2EAP0"/>
<dbReference type="PANTHER" id="PTHR13162:SF8">
    <property type="entry name" value="CCR4-NOT TRANSCRIPTION COMPLEX SUBUNIT 1"/>
    <property type="match status" value="1"/>
</dbReference>
<dbReference type="GO" id="GO:0030015">
    <property type="term" value="C:CCR4-NOT core complex"/>
    <property type="evidence" value="ECO:0007669"/>
    <property type="project" value="InterPro"/>
</dbReference>
<dbReference type="Proteomes" id="UP000682733">
    <property type="component" value="Unassembled WGS sequence"/>
</dbReference>
<dbReference type="Gene3D" id="1.25.40.790">
    <property type="match status" value="1"/>
</dbReference>